<sequence length="208" mass="21432">MKRFIVAALAAALAGTAAQAAEFTPVQGGTAAASFASSGPFEQSFVANAGLLTNFAFTFATTNRTATTSTVTFSLFTQNGDTALASQTTNLSGLTFRTLGGFVDVFAGSVALTAGTTYRAVLSSDSSSLALGYNNASDAYAQGALTRRSNSDAACVAGSNRCDANFRYSVQPIAAVPEPASWALMLTGFALVGGAARYRRRATVLRYH</sequence>
<dbReference type="Pfam" id="PF07589">
    <property type="entry name" value="PEP-CTERM"/>
    <property type="match status" value="1"/>
</dbReference>
<name>A0A7W7AGC8_9SPHN</name>
<dbReference type="InterPro" id="IPR013424">
    <property type="entry name" value="Ice-binding_C"/>
</dbReference>
<evidence type="ECO:0000313" key="4">
    <source>
        <dbReference type="Proteomes" id="UP000574769"/>
    </source>
</evidence>
<accession>A0A7W7AGC8</accession>
<dbReference type="NCBIfam" id="NF035944">
    <property type="entry name" value="PEPxxWA-CTERM"/>
    <property type="match status" value="1"/>
</dbReference>
<organism evidence="3 4">
    <name type="scientific">Sphingomonas abaci</name>
    <dbReference type="NCBI Taxonomy" id="237611"/>
    <lineage>
        <taxon>Bacteria</taxon>
        <taxon>Pseudomonadati</taxon>
        <taxon>Pseudomonadota</taxon>
        <taxon>Alphaproteobacteria</taxon>
        <taxon>Sphingomonadales</taxon>
        <taxon>Sphingomonadaceae</taxon>
        <taxon>Sphingomonas</taxon>
    </lineage>
</organism>
<keyword evidence="4" id="KW-1185">Reference proteome</keyword>
<dbReference type="NCBIfam" id="TIGR02595">
    <property type="entry name" value="PEP_CTERM"/>
    <property type="match status" value="1"/>
</dbReference>
<comment type="caution">
    <text evidence="3">The sequence shown here is derived from an EMBL/GenBank/DDBJ whole genome shotgun (WGS) entry which is preliminary data.</text>
</comment>
<dbReference type="Proteomes" id="UP000574769">
    <property type="component" value="Unassembled WGS sequence"/>
</dbReference>
<feature type="chain" id="PRO_5030684772" evidence="1">
    <location>
        <begin position="21"/>
        <end position="208"/>
    </location>
</feature>
<dbReference type="AlphaFoldDB" id="A0A7W7AGC8"/>
<gene>
    <name evidence="3" type="ORF">GGQ96_000467</name>
</gene>
<protein>
    <submittedName>
        <fullName evidence="3">Opacity protein-like surface antigen</fullName>
    </submittedName>
</protein>
<dbReference type="EMBL" id="JACHNY010000001">
    <property type="protein sequence ID" value="MBB4616361.1"/>
    <property type="molecule type" value="Genomic_DNA"/>
</dbReference>
<reference evidence="3 4" key="1">
    <citation type="submission" date="2020-08" db="EMBL/GenBank/DDBJ databases">
        <title>Genomic Encyclopedia of Type Strains, Phase IV (KMG-IV): sequencing the most valuable type-strain genomes for metagenomic binning, comparative biology and taxonomic classification.</title>
        <authorList>
            <person name="Goeker M."/>
        </authorList>
    </citation>
    <scope>NUCLEOTIDE SEQUENCE [LARGE SCALE GENOMIC DNA]</scope>
    <source>
        <strain evidence="3 4">DSM 15867</strain>
    </source>
</reference>
<dbReference type="RefSeq" id="WP_184111137.1">
    <property type="nucleotide sequence ID" value="NZ_JACHNY010000001.1"/>
</dbReference>
<evidence type="ECO:0000259" key="2">
    <source>
        <dbReference type="Pfam" id="PF07589"/>
    </source>
</evidence>
<proteinExistence type="predicted"/>
<keyword evidence="1" id="KW-0732">Signal</keyword>
<evidence type="ECO:0000313" key="3">
    <source>
        <dbReference type="EMBL" id="MBB4616361.1"/>
    </source>
</evidence>
<evidence type="ECO:0000256" key="1">
    <source>
        <dbReference type="SAM" id="SignalP"/>
    </source>
</evidence>
<feature type="domain" description="Ice-binding protein C-terminal" evidence="2">
    <location>
        <begin position="175"/>
        <end position="200"/>
    </location>
</feature>
<feature type="signal peptide" evidence="1">
    <location>
        <begin position="1"/>
        <end position="20"/>
    </location>
</feature>